<feature type="transmembrane region" description="Helical" evidence="1">
    <location>
        <begin position="36"/>
        <end position="53"/>
    </location>
</feature>
<dbReference type="STRING" id="411473.RUMCAL_02993"/>
<dbReference type="InterPro" id="IPR010898">
    <property type="entry name" value="Hpre_diP_synth_I"/>
</dbReference>
<protein>
    <submittedName>
        <fullName evidence="2">Heptaprenyl diphosphate synthase component I</fullName>
    </submittedName>
</protein>
<sequence>MSKSVKHLVMLALFTTMALTIFVVEAQIPVPVPIPGVKLGLANVITLIVLVVYRPRDAFAVLVLRILLGSIFTGTPVSLLYSLTGGILCFLGMALLCKLLQKKHLWFISIVGAVLHNVGQILAAIAAMQSVQVIAYFPFLLVAGCITGFFTGIAADRVIHFLPKSIFPKPAEKPAKNGKHS</sequence>
<feature type="transmembrane region" description="Helical" evidence="1">
    <location>
        <begin position="58"/>
        <end position="74"/>
    </location>
</feature>
<evidence type="ECO:0000256" key="1">
    <source>
        <dbReference type="SAM" id="Phobius"/>
    </source>
</evidence>
<dbReference type="OrthoDB" id="9799095at2"/>
<evidence type="ECO:0000313" key="2">
    <source>
        <dbReference type="EMBL" id="ERJ89219.1"/>
    </source>
</evidence>
<dbReference type="PIRSF" id="PIRSF027391">
    <property type="entry name" value="Hpre_diP_synt_I"/>
    <property type="match status" value="1"/>
</dbReference>
<proteinExistence type="predicted"/>
<gene>
    <name evidence="2" type="ORF">RUMCAL_02993</name>
</gene>
<dbReference type="Pfam" id="PF07456">
    <property type="entry name" value="Hpre_diP_synt_I"/>
    <property type="match status" value="1"/>
</dbReference>
<dbReference type="eggNOG" id="COG4769">
    <property type="taxonomic scope" value="Bacteria"/>
</dbReference>
<keyword evidence="1" id="KW-1133">Transmembrane helix</keyword>
<dbReference type="AlphaFoldDB" id="U2LIA2"/>
<dbReference type="HOGENOM" id="CLU_108933_1_1_9"/>
<dbReference type="Proteomes" id="UP000016662">
    <property type="component" value="Unassembled WGS sequence"/>
</dbReference>
<dbReference type="InterPro" id="IPR014535">
    <property type="entry name" value="Hpre_diP_synt_I"/>
</dbReference>
<reference evidence="2 3" key="1">
    <citation type="submission" date="2013-07" db="EMBL/GenBank/DDBJ databases">
        <authorList>
            <person name="Weinstock G."/>
            <person name="Sodergren E."/>
            <person name="Wylie T."/>
            <person name="Fulton L."/>
            <person name="Fulton R."/>
            <person name="Fronick C."/>
            <person name="O'Laughlin M."/>
            <person name="Godfrey J."/>
            <person name="Miner T."/>
            <person name="Herter B."/>
            <person name="Appelbaum E."/>
            <person name="Cordes M."/>
            <person name="Lek S."/>
            <person name="Wollam A."/>
            <person name="Pepin K.H."/>
            <person name="Palsikar V.B."/>
            <person name="Mitreva M."/>
            <person name="Wilson R.K."/>
        </authorList>
    </citation>
    <scope>NUCLEOTIDE SEQUENCE [LARGE SCALE GENOMIC DNA]</scope>
    <source>
        <strain evidence="2 3">ATCC 27760</strain>
    </source>
</reference>
<accession>U2LIA2</accession>
<organism evidence="2 3">
    <name type="scientific">Ruminococcus callidus ATCC 27760</name>
    <dbReference type="NCBI Taxonomy" id="411473"/>
    <lineage>
        <taxon>Bacteria</taxon>
        <taxon>Bacillati</taxon>
        <taxon>Bacillota</taxon>
        <taxon>Clostridia</taxon>
        <taxon>Eubacteriales</taxon>
        <taxon>Oscillospiraceae</taxon>
        <taxon>Ruminococcus</taxon>
    </lineage>
</organism>
<keyword evidence="1" id="KW-0812">Transmembrane</keyword>
<keyword evidence="1" id="KW-0472">Membrane</keyword>
<dbReference type="Gene3D" id="1.10.1760.20">
    <property type="match status" value="1"/>
</dbReference>
<feature type="transmembrane region" description="Helical" evidence="1">
    <location>
        <begin position="104"/>
        <end position="127"/>
    </location>
</feature>
<comment type="caution">
    <text evidence="2">The sequence shown here is derived from an EMBL/GenBank/DDBJ whole genome shotgun (WGS) entry which is preliminary data.</text>
</comment>
<feature type="transmembrane region" description="Helical" evidence="1">
    <location>
        <begin position="133"/>
        <end position="155"/>
    </location>
</feature>
<keyword evidence="3" id="KW-1185">Reference proteome</keyword>
<dbReference type="EMBL" id="AWVF01000388">
    <property type="protein sequence ID" value="ERJ89219.1"/>
    <property type="molecule type" value="Genomic_DNA"/>
</dbReference>
<name>U2LIA2_9FIRM</name>
<dbReference type="PATRIC" id="fig|411473.3.peg.2514"/>
<dbReference type="RefSeq" id="WP_021681184.1">
    <property type="nucleotide sequence ID" value="NZ_KI260336.1"/>
</dbReference>
<evidence type="ECO:0000313" key="3">
    <source>
        <dbReference type="Proteomes" id="UP000016662"/>
    </source>
</evidence>